<dbReference type="EMBL" id="JBHUDP010000012">
    <property type="protein sequence ID" value="MFD1687464.1"/>
    <property type="molecule type" value="Genomic_DNA"/>
</dbReference>
<protein>
    <recommendedName>
        <fullName evidence="1">Ig-like domain-containing protein</fullName>
    </recommendedName>
</protein>
<evidence type="ECO:0000313" key="3">
    <source>
        <dbReference type="Proteomes" id="UP001597092"/>
    </source>
</evidence>
<gene>
    <name evidence="2" type="ORF">ACFSAS_17855</name>
</gene>
<comment type="caution">
    <text evidence="2">The sequence shown here is derived from an EMBL/GenBank/DDBJ whole genome shotgun (WGS) entry which is preliminary data.</text>
</comment>
<name>A0ABD6E034_9EURY</name>
<organism evidence="2 3">
    <name type="scientific">Halobellus litoreus</name>
    <dbReference type="NCBI Taxonomy" id="755310"/>
    <lineage>
        <taxon>Archaea</taxon>
        <taxon>Methanobacteriati</taxon>
        <taxon>Methanobacteriota</taxon>
        <taxon>Stenosarchaea group</taxon>
        <taxon>Halobacteria</taxon>
        <taxon>Halobacteriales</taxon>
        <taxon>Haloferacaceae</taxon>
        <taxon>Halobellus</taxon>
    </lineage>
</organism>
<reference evidence="2 3" key="1">
    <citation type="journal article" date="2019" name="Int. J. Syst. Evol. Microbiol.">
        <title>The Global Catalogue of Microorganisms (GCM) 10K type strain sequencing project: providing services to taxonomists for standard genome sequencing and annotation.</title>
        <authorList>
            <consortium name="The Broad Institute Genomics Platform"/>
            <consortium name="The Broad Institute Genome Sequencing Center for Infectious Disease"/>
            <person name="Wu L."/>
            <person name="Ma J."/>
        </authorList>
    </citation>
    <scope>NUCLEOTIDE SEQUENCE [LARGE SCALE GENOMIC DNA]</scope>
    <source>
        <strain evidence="2 3">CGMCC 1.10387</strain>
    </source>
</reference>
<evidence type="ECO:0000259" key="1">
    <source>
        <dbReference type="Pfam" id="PF25942"/>
    </source>
</evidence>
<keyword evidence="3" id="KW-1185">Reference proteome</keyword>
<evidence type="ECO:0000313" key="2">
    <source>
        <dbReference type="EMBL" id="MFD1687464.1"/>
    </source>
</evidence>
<dbReference type="AlphaFoldDB" id="A0ABD6E034"/>
<accession>A0ABD6E034</accession>
<proteinExistence type="predicted"/>
<dbReference type="InterPro" id="IPR058929">
    <property type="entry name" value="Ig_halo"/>
</dbReference>
<feature type="domain" description="Ig-like" evidence="1">
    <location>
        <begin position="38"/>
        <end position="117"/>
    </location>
</feature>
<dbReference type="Pfam" id="PF25942">
    <property type="entry name" value="Ig_halo"/>
    <property type="match status" value="1"/>
</dbReference>
<dbReference type="Proteomes" id="UP001597092">
    <property type="component" value="Unassembled WGS sequence"/>
</dbReference>
<sequence length="120" mass="13171">MKRRQYLATVASLLPLAGCTGGPGDPITMLVVNQDDGTHTVTVWAVQREKLAVANTVEVATEGTAQLGQMPWKSGQYRITVQMDGDVVFAREFRSEEWFNQLDVFIDSDGAVELNRGRAA</sequence>
<dbReference type="RefSeq" id="WP_256305605.1">
    <property type="nucleotide sequence ID" value="NZ_JANHAW010000001.1"/>
</dbReference>